<dbReference type="InterPro" id="IPR010331">
    <property type="entry name" value="ExoD"/>
</dbReference>
<proteinExistence type="predicted"/>
<name>A0A7W9FGK3_9CAUL</name>
<protein>
    <recommendedName>
        <fullName evidence="4">Exopolysaccharide biosynthesis protein exod</fullName>
    </recommendedName>
</protein>
<feature type="transmembrane region" description="Helical" evidence="1">
    <location>
        <begin position="173"/>
        <end position="200"/>
    </location>
</feature>
<evidence type="ECO:0000313" key="2">
    <source>
        <dbReference type="EMBL" id="MBB5746743.1"/>
    </source>
</evidence>
<keyword evidence="1" id="KW-0812">Transmembrane</keyword>
<evidence type="ECO:0000313" key="3">
    <source>
        <dbReference type="Proteomes" id="UP000545037"/>
    </source>
</evidence>
<dbReference type="RefSeq" id="WP_183213720.1">
    <property type="nucleotide sequence ID" value="NZ_JACHOR010000004.1"/>
</dbReference>
<dbReference type="EMBL" id="JACHOR010000004">
    <property type="protein sequence ID" value="MBB5746743.1"/>
    <property type="molecule type" value="Genomic_DNA"/>
</dbReference>
<dbReference type="AlphaFoldDB" id="A0A7W9FGK3"/>
<dbReference type="PANTHER" id="PTHR41795">
    <property type="entry name" value="EXOPOLYSACCHARIDE SYNTHESIS PROTEIN"/>
    <property type="match status" value="1"/>
</dbReference>
<dbReference type="PIRSF" id="PIRSF033239">
    <property type="entry name" value="ExoD"/>
    <property type="match status" value="1"/>
</dbReference>
<accession>A0A7W9FGK3</accession>
<evidence type="ECO:0000256" key="1">
    <source>
        <dbReference type="SAM" id="Phobius"/>
    </source>
</evidence>
<feature type="transmembrane region" description="Helical" evidence="1">
    <location>
        <begin position="130"/>
        <end position="153"/>
    </location>
</feature>
<dbReference type="Pfam" id="PF06055">
    <property type="entry name" value="ExoD"/>
    <property type="match status" value="1"/>
</dbReference>
<reference evidence="2 3" key="1">
    <citation type="submission" date="2020-08" db="EMBL/GenBank/DDBJ databases">
        <title>Genomic Encyclopedia of Type Strains, Phase IV (KMG-IV): sequencing the most valuable type-strain genomes for metagenomic binning, comparative biology and taxonomic classification.</title>
        <authorList>
            <person name="Goeker M."/>
        </authorList>
    </citation>
    <scope>NUCLEOTIDE SEQUENCE [LARGE SCALE GENOMIC DNA]</scope>
    <source>
        <strain evidence="2 3">DSM 4737</strain>
    </source>
</reference>
<organism evidence="2 3">
    <name type="scientific">Brevundimonas variabilis</name>
    <dbReference type="NCBI Taxonomy" id="74312"/>
    <lineage>
        <taxon>Bacteria</taxon>
        <taxon>Pseudomonadati</taxon>
        <taxon>Pseudomonadota</taxon>
        <taxon>Alphaproteobacteria</taxon>
        <taxon>Caulobacterales</taxon>
        <taxon>Caulobacteraceae</taxon>
        <taxon>Brevundimonas</taxon>
    </lineage>
</organism>
<dbReference type="Proteomes" id="UP000545037">
    <property type="component" value="Unassembled WGS sequence"/>
</dbReference>
<dbReference type="PANTHER" id="PTHR41795:SF1">
    <property type="entry name" value="EXOPOLYSACCHARIDE SYNTHESIS PROTEIN"/>
    <property type="match status" value="1"/>
</dbReference>
<keyword evidence="1" id="KW-0472">Membrane</keyword>
<sequence>MTLPAIIADDEMRTLTDVIESLGYGDNPQLSVAELVEAFGERAFGALILILALMSLFPWPPGGKAVFSAPIILLSVELAVQRDTVWLPRWLLKASVSRAIYRQASQKVIKPIRWVERLSKPRLPMLTGEVADVITGLVCVLLAIMLALPVPLGDMLPALTLVIFGLAMTQRDGLAVIAGAIGTVICGVYLVLVWAAVVAVGERIYGWLTGLF</sequence>
<keyword evidence="3" id="KW-1185">Reference proteome</keyword>
<keyword evidence="1" id="KW-1133">Transmembrane helix</keyword>
<evidence type="ECO:0008006" key="4">
    <source>
        <dbReference type="Google" id="ProtNLM"/>
    </source>
</evidence>
<comment type="caution">
    <text evidence="2">The sequence shown here is derived from an EMBL/GenBank/DDBJ whole genome shotgun (WGS) entry which is preliminary data.</text>
</comment>
<gene>
    <name evidence="2" type="ORF">GGR13_002350</name>
</gene>